<dbReference type="GO" id="GO:0005525">
    <property type="term" value="F:GTP binding"/>
    <property type="evidence" value="ECO:0007669"/>
    <property type="project" value="UniProtKB-KW"/>
</dbReference>
<evidence type="ECO:0000256" key="9">
    <source>
        <dbReference type="SAM" id="MobiDB-lite"/>
    </source>
</evidence>
<dbReference type="InterPro" id="IPR027417">
    <property type="entry name" value="P-loop_NTPase"/>
</dbReference>
<keyword evidence="7" id="KW-0539">Nucleus</keyword>
<evidence type="ECO:0000256" key="6">
    <source>
        <dbReference type="ARBA" id="ARBA00023134"/>
    </source>
</evidence>
<dbReference type="InterPro" id="IPR030383">
    <property type="entry name" value="G_VLIG_dom"/>
</dbReference>
<dbReference type="InterPro" id="IPR057365">
    <property type="entry name" value="URGCP"/>
</dbReference>
<feature type="region of interest" description="Disordered" evidence="9">
    <location>
        <begin position="1062"/>
        <end position="1084"/>
    </location>
</feature>
<evidence type="ECO:0000313" key="11">
    <source>
        <dbReference type="Proteomes" id="UP000504632"/>
    </source>
</evidence>
<dbReference type="GO" id="GO:0005737">
    <property type="term" value="C:cytoplasm"/>
    <property type="evidence" value="ECO:0007669"/>
    <property type="project" value="UniProtKB-SubCell"/>
</dbReference>
<evidence type="ECO:0000256" key="5">
    <source>
        <dbReference type="ARBA" id="ARBA00022741"/>
    </source>
</evidence>
<sequence>MEINRFSLQLKKPQTETELVNIFLQELLTMDYRARYTVVREQIAQMDQTKISTENEYEEERDEGDFDALIYGETVVNDEKEEKSHIHPMDVQMAVFHCADRFLQQFMVTKLSQCQYALPLLVPNPFTQQIEFPLWTFRQIKKSWRSTDKSGKVTSKTEPICKAETPMVFFLRLGSVSSSKSQLMNSLINEKHNTFFHRHCPGSSKTRHLMDGVVEIAWYCPSGKDADHFTDCVAFCNLHGDAVTNEKQVEILSENATVNVVLHCSLNENGQSLLQRLFHSPTPLICLLSEENSPLKRIRTGKYRLGLKDRNHADVSAELRRAIRECLSISPRTFKLEELVKNTQITVDEESGSCKKGKEAALQIMNLLKGEDLTAIKQKHLPCQGKLWHDWCQKNKELHQLQGTNVEATKSNTQEQMRQVREQQRASGFSELLNLFVGSLQSLLANEKRFFLKWVGILLDDLTSDKLSHLRLQYDEQWSVVLKFKKKHVKLEQLNIEQNKLESISDNLKAATCGVEHIIREMGQIYEAWASDKNTKTDRNDKNLSSLPDLAAELMISGHPMELMDGDAAHVPLIWVTAVLDEVIKRLGEQRVFVLSVLGLQSTGKSTMLNAMFGLQFAVSAGRCTRGAFMQLVRVTEEMMAELKFDYILVVDTEGLRALELSGRATRHHDRELATFVVGLGNMTLINIFGENPAEMQDILQIVVQAFLRMKKVRLSPSCMFVHQNVGDITAEERNMEGKRRLREKLDEMTKLAAKEEVCDVECFSNVISFDVQTDVKYFAQLWEGSPPMAPPNPSYSENIQDLKRHILSQSSKSSGMTLSQFKTTICDLWNALLNENFVFSFKNTLEIAVYRKLETQYGKWTWSLRSAMLSIENKLQNRIANGKLFKAEETELVASMRQTKEEVENSMKQYFEGDRDTEILTQWRGGFETKSNDFYNALVKKTKRQLDELISQKKACEMREEKKLQYESKLFEQIKELMLNLESKTHDDEVLRQKFDEVWSKCFTDLEKNTVWKDVKRNLSKSHKSNLVHEQEKKGDYKNFSNLPDYSEYVIMKPLFEEDQNAQEAEKKTTQTEQRSSEHSALTDEDQVRIKTFIKDTIQQTEKFIEEELSAKAKYESNYIRHLTDLVKDRVKALKLQRYEVKEEFTVNLSLCVCHIAADTFKEFNKVFEDSNDQKLQYYSMFKSFCKGATSTAVFGGFICSKLEHSILQAVYEKAAIDLAAEIKSGAAAFNGNRSKLERHILRSLAEEESLESFMMYINKPEKHFKQFITDEVNKYILQKNNQTVLGIIIGNLKLKQQCIISAVHSATQEVKNNSGDANKWLKSFSDRLKDELRFTEKSGFDLTDVTDFDTLEEVIIEGLDNIISKLEKNFRESPLKMEKFRERPDEILIKHFCRCCWVQCPFCKAVCTNTIEGHDGDHSVPFHRPVGINQSSESDERHARGSVRFCTTLVASDDTFQPSQESDKTVPYKQYRTAGLKYASWSITPDLSEQPYWQWFLCQFQTTLEERYSLKFQGPSEIPSQWRKYTKEDAIRSLYETDFTECCTVASDQQDNVEDHSVSVRL</sequence>
<keyword evidence="6" id="KW-0342">GTP-binding</keyword>
<evidence type="ECO:0000313" key="12">
    <source>
        <dbReference type="RefSeq" id="XP_030649196.1"/>
    </source>
</evidence>
<proteinExistence type="inferred from homology"/>
<dbReference type="RefSeq" id="XP_030649196.1">
    <property type="nucleotide sequence ID" value="XM_030793336.1"/>
</dbReference>
<feature type="compositionally biased region" description="Basic and acidic residues" evidence="9">
    <location>
        <begin position="1065"/>
        <end position="1084"/>
    </location>
</feature>
<keyword evidence="5" id="KW-0547">Nucleotide-binding</keyword>
<protein>
    <submittedName>
        <fullName evidence="12">Interferon-induced very large GTPase 1-like</fullName>
    </submittedName>
</protein>
<keyword evidence="11" id="KW-1185">Reference proteome</keyword>
<keyword evidence="4" id="KW-0963">Cytoplasm</keyword>
<dbReference type="Pfam" id="PF25683">
    <property type="entry name" value="URGCP_GTPase"/>
    <property type="match status" value="1"/>
</dbReference>
<dbReference type="OrthoDB" id="1597724at2759"/>
<dbReference type="SUPFAM" id="SSF52540">
    <property type="entry name" value="P-loop containing nucleoside triphosphate hydrolases"/>
    <property type="match status" value="1"/>
</dbReference>
<reference evidence="12" key="1">
    <citation type="submission" date="2025-08" db="UniProtKB">
        <authorList>
            <consortium name="RefSeq"/>
        </authorList>
    </citation>
    <scope>IDENTIFICATION</scope>
</reference>
<dbReference type="PANTHER" id="PTHR22796">
    <property type="entry name" value="URG4-RELATED"/>
    <property type="match status" value="1"/>
</dbReference>
<feature type="coiled-coil region" evidence="8">
    <location>
        <begin position="933"/>
        <end position="960"/>
    </location>
</feature>
<feature type="domain" description="VLIG-type G" evidence="10">
    <location>
        <begin position="589"/>
        <end position="830"/>
    </location>
</feature>
<name>A0A6J2WYD0_CHACN</name>
<comment type="similarity">
    <text evidence="3">Belongs to the TRAFAC class dynamin-like GTPase superfamily. Very large inducible GTPase (VLIG) family.</text>
</comment>
<dbReference type="InterPro" id="IPR058641">
    <property type="entry name" value="GVIN1_dom"/>
</dbReference>
<dbReference type="Gene3D" id="3.40.50.300">
    <property type="entry name" value="P-loop containing nucleotide triphosphate hydrolases"/>
    <property type="match status" value="1"/>
</dbReference>
<dbReference type="PANTHER" id="PTHR22796:SF6">
    <property type="entry name" value="INTERFERON-INDUCED VERY LARGE GTPASE 1-RELATED"/>
    <property type="match status" value="1"/>
</dbReference>
<organism evidence="11 12">
    <name type="scientific">Chanos chanos</name>
    <name type="common">Milkfish</name>
    <name type="synonym">Mugil chanos</name>
    <dbReference type="NCBI Taxonomy" id="29144"/>
    <lineage>
        <taxon>Eukaryota</taxon>
        <taxon>Metazoa</taxon>
        <taxon>Chordata</taxon>
        <taxon>Craniata</taxon>
        <taxon>Vertebrata</taxon>
        <taxon>Euteleostomi</taxon>
        <taxon>Actinopterygii</taxon>
        <taxon>Neopterygii</taxon>
        <taxon>Teleostei</taxon>
        <taxon>Ostariophysi</taxon>
        <taxon>Gonorynchiformes</taxon>
        <taxon>Chanidae</taxon>
        <taxon>Chanos</taxon>
    </lineage>
</organism>
<evidence type="ECO:0000256" key="3">
    <source>
        <dbReference type="ARBA" id="ARBA00006828"/>
    </source>
</evidence>
<keyword evidence="8" id="KW-0175">Coiled coil</keyword>
<evidence type="ECO:0000256" key="2">
    <source>
        <dbReference type="ARBA" id="ARBA00004496"/>
    </source>
</evidence>
<comment type="subcellular location">
    <subcellularLocation>
        <location evidence="2">Cytoplasm</location>
    </subcellularLocation>
    <subcellularLocation>
        <location evidence="1">Nucleus</location>
    </subcellularLocation>
</comment>
<dbReference type="GO" id="GO:0005634">
    <property type="term" value="C:nucleus"/>
    <property type="evidence" value="ECO:0007669"/>
    <property type="project" value="UniProtKB-SubCell"/>
</dbReference>
<evidence type="ECO:0000259" key="10">
    <source>
        <dbReference type="PROSITE" id="PS51717"/>
    </source>
</evidence>
<dbReference type="Pfam" id="PF25974">
    <property type="entry name" value="URGCP_9th"/>
    <property type="match status" value="1"/>
</dbReference>
<dbReference type="Proteomes" id="UP000504632">
    <property type="component" value="Chromosome 16"/>
</dbReference>
<accession>A0A6J2WYD0</accession>
<evidence type="ECO:0000256" key="1">
    <source>
        <dbReference type="ARBA" id="ARBA00004123"/>
    </source>
</evidence>
<gene>
    <name evidence="12" type="primary">LOC115829283</name>
</gene>
<evidence type="ECO:0000256" key="8">
    <source>
        <dbReference type="SAM" id="Coils"/>
    </source>
</evidence>
<dbReference type="PROSITE" id="PS51717">
    <property type="entry name" value="G_VLIG"/>
    <property type="match status" value="1"/>
</dbReference>
<dbReference type="InParanoid" id="A0A6J2WYD0"/>
<evidence type="ECO:0000256" key="7">
    <source>
        <dbReference type="ARBA" id="ARBA00023242"/>
    </source>
</evidence>
<dbReference type="Pfam" id="PF25496">
    <property type="entry name" value="URGCP"/>
    <property type="match status" value="1"/>
</dbReference>
<dbReference type="GeneID" id="115829283"/>
<evidence type="ECO:0000256" key="4">
    <source>
        <dbReference type="ARBA" id="ARBA00022490"/>
    </source>
</evidence>